<comment type="similarity">
    <text evidence="4">Belongs to the class I-like SAM-binding methyltransferase superfamily. RNA M5U methyltransferase family.</text>
</comment>
<dbReference type="EMBL" id="JADCKA010000011">
    <property type="protein sequence ID" value="MBE5035925.1"/>
    <property type="molecule type" value="Genomic_DNA"/>
</dbReference>
<name>A0ABR9QYH2_9FIRM</name>
<protein>
    <submittedName>
        <fullName evidence="6">23S rRNA (Uracil(1939)-C(5))-methyltransferase RlmD</fullName>
        <ecNumber evidence="6">2.1.1.190</ecNumber>
    </submittedName>
</protein>
<feature type="binding site" evidence="4">
    <location>
        <position position="233"/>
    </location>
    <ligand>
        <name>S-adenosyl-L-methionine</name>
        <dbReference type="ChEBI" id="CHEBI:59789"/>
    </ligand>
</feature>
<dbReference type="InterPro" id="IPR029063">
    <property type="entry name" value="SAM-dependent_MTases_sf"/>
</dbReference>
<feature type="binding site" evidence="4">
    <location>
        <position position="283"/>
    </location>
    <ligand>
        <name>S-adenosyl-L-methionine</name>
        <dbReference type="ChEBI" id="CHEBI:59789"/>
    </ligand>
</feature>
<evidence type="ECO:0000256" key="3">
    <source>
        <dbReference type="ARBA" id="ARBA00022691"/>
    </source>
</evidence>
<dbReference type="GO" id="GO:0008168">
    <property type="term" value="F:methyltransferase activity"/>
    <property type="evidence" value="ECO:0007669"/>
    <property type="project" value="UniProtKB-KW"/>
</dbReference>
<feature type="binding site" evidence="4">
    <location>
        <position position="262"/>
    </location>
    <ligand>
        <name>S-adenosyl-L-methionine</name>
        <dbReference type="ChEBI" id="CHEBI:59789"/>
    </ligand>
</feature>
<dbReference type="Gene3D" id="2.40.50.1070">
    <property type="match status" value="1"/>
</dbReference>
<dbReference type="PROSITE" id="PS51687">
    <property type="entry name" value="SAM_MT_RNA_M5U"/>
    <property type="match status" value="1"/>
</dbReference>
<dbReference type="InterPro" id="IPR010280">
    <property type="entry name" value="U5_MeTrfase_fam"/>
</dbReference>
<dbReference type="InterPro" id="IPR030390">
    <property type="entry name" value="MeTrfase_TrmA_AS"/>
</dbReference>
<dbReference type="Proteomes" id="UP001516588">
    <property type="component" value="Unassembled WGS sequence"/>
</dbReference>
<keyword evidence="3 4" id="KW-0949">S-adenosyl-L-methionine</keyword>
<organism evidence="6 7">
    <name type="scientific">Gallibacter intestinalis</name>
    <dbReference type="NCBI Taxonomy" id="2779356"/>
    <lineage>
        <taxon>Bacteria</taxon>
        <taxon>Bacillati</taxon>
        <taxon>Bacillota</taxon>
        <taxon>Clostridia</taxon>
        <taxon>Eubacteriales</taxon>
        <taxon>Eubacteriaceae</taxon>
        <taxon>Gallibacter</taxon>
    </lineage>
</organism>
<dbReference type="EC" id="2.1.1.190" evidence="6"/>
<feature type="active site" description="Nucleophile" evidence="4">
    <location>
        <position position="355"/>
    </location>
</feature>
<dbReference type="SUPFAM" id="SSF53335">
    <property type="entry name" value="S-adenosyl-L-methionine-dependent methyltransferases"/>
    <property type="match status" value="1"/>
</dbReference>
<dbReference type="PROSITE" id="PS01230">
    <property type="entry name" value="TRMA_1"/>
    <property type="match status" value="1"/>
</dbReference>
<dbReference type="Gene3D" id="3.40.50.150">
    <property type="entry name" value="Vaccinia Virus protein VP39"/>
    <property type="match status" value="1"/>
</dbReference>
<dbReference type="PANTHER" id="PTHR11061:SF30">
    <property type="entry name" value="TRNA (URACIL(54)-C(5))-METHYLTRANSFERASE"/>
    <property type="match status" value="1"/>
</dbReference>
<reference evidence="6 7" key="1">
    <citation type="submission" date="2020-10" db="EMBL/GenBank/DDBJ databases">
        <title>ChiBAC.</title>
        <authorList>
            <person name="Zenner C."/>
            <person name="Hitch T.C.A."/>
            <person name="Clavel T."/>
        </authorList>
    </citation>
    <scope>NUCLEOTIDE SEQUENCE [LARGE SCALE GENOMIC DNA]</scope>
    <source>
        <strain evidence="6 7">DSM 108706</strain>
    </source>
</reference>
<evidence type="ECO:0000256" key="4">
    <source>
        <dbReference type="PROSITE-ProRule" id="PRU01024"/>
    </source>
</evidence>
<evidence type="ECO:0000256" key="5">
    <source>
        <dbReference type="PROSITE-ProRule" id="PRU10015"/>
    </source>
</evidence>
<dbReference type="GO" id="GO:0032259">
    <property type="term" value="P:methylation"/>
    <property type="evidence" value="ECO:0007669"/>
    <property type="project" value="UniProtKB-KW"/>
</dbReference>
<proteinExistence type="inferred from homology"/>
<keyword evidence="7" id="KW-1185">Reference proteome</keyword>
<dbReference type="NCBIfam" id="TIGR00479">
    <property type="entry name" value="rumA"/>
    <property type="match status" value="1"/>
</dbReference>
<sequence length="399" mass="45024">MKSTDIDVKKDYEAVAKCPHSEFCGGCSSDGIPYSQQLSVKQEQVDELISLKRLHIDNQDEIQAAPEQFRYRNKMEYTFGDMEKGGPITLGMHVKGKFMSIVTVDRCRLVHEDFNIILKEVLDWTVQKGYTAYHKKSHKGLMRHLVLRRGIATGEILVNIVTSDEEGFDEKGFLELINGLKLENKIAGVLRTINSAKADAVKCDELRMLYGSPYYNEEIMGLKFKVSAFSFFQTNVKAAERLYKEALNLIDNLEGKTVFDLFCGTGTITQAAALKAKKAVGVEIVEEAVKAAKENAMINGISNCEFIAGDVFEVLDSYSHKPDVIIVDPPRAGISAKALDKILSYGVDQIVYISCNPRTMVENLYYLQYNGYRIRYLKPFDNFPNTKHTECICLLERNK</sequence>
<dbReference type="CDD" id="cd02440">
    <property type="entry name" value="AdoMet_MTases"/>
    <property type="match status" value="1"/>
</dbReference>
<evidence type="ECO:0000313" key="7">
    <source>
        <dbReference type="Proteomes" id="UP001516588"/>
    </source>
</evidence>
<accession>A0ABR9QYH2</accession>
<gene>
    <name evidence="6" type="primary">rlmD</name>
    <name evidence="6" type="ORF">INF20_06525</name>
</gene>
<comment type="caution">
    <text evidence="6">The sequence shown here is derived from an EMBL/GenBank/DDBJ whole genome shotgun (WGS) entry which is preliminary data.</text>
</comment>
<dbReference type="Pfam" id="PF05958">
    <property type="entry name" value="tRNA_U5-meth_tr"/>
    <property type="match status" value="1"/>
</dbReference>
<dbReference type="RefSeq" id="WP_226385573.1">
    <property type="nucleotide sequence ID" value="NZ_JADCKA010000011.1"/>
</dbReference>
<keyword evidence="1 4" id="KW-0489">Methyltransferase</keyword>
<dbReference type="PANTHER" id="PTHR11061">
    <property type="entry name" value="RNA M5U METHYLTRANSFERASE"/>
    <property type="match status" value="1"/>
</dbReference>
<keyword evidence="2 4" id="KW-0808">Transferase</keyword>
<evidence type="ECO:0000256" key="1">
    <source>
        <dbReference type="ARBA" id="ARBA00022603"/>
    </source>
</evidence>
<feature type="binding site" evidence="4">
    <location>
        <position position="328"/>
    </location>
    <ligand>
        <name>S-adenosyl-L-methionine</name>
        <dbReference type="ChEBI" id="CHEBI:59789"/>
    </ligand>
</feature>
<feature type="active site" evidence="5">
    <location>
        <position position="355"/>
    </location>
</feature>
<evidence type="ECO:0000256" key="2">
    <source>
        <dbReference type="ARBA" id="ARBA00022679"/>
    </source>
</evidence>
<evidence type="ECO:0000313" key="6">
    <source>
        <dbReference type="EMBL" id="MBE5035925.1"/>
    </source>
</evidence>